<dbReference type="PANTHER" id="PTHR48449">
    <property type="entry name" value="DUF1985 DOMAIN-CONTAINING PROTEIN"/>
    <property type="match status" value="1"/>
</dbReference>
<organism evidence="1 2">
    <name type="scientific">Cannabis sativa</name>
    <name type="common">Hemp</name>
    <name type="synonym">Marijuana</name>
    <dbReference type="NCBI Taxonomy" id="3483"/>
    <lineage>
        <taxon>Eukaryota</taxon>
        <taxon>Viridiplantae</taxon>
        <taxon>Streptophyta</taxon>
        <taxon>Embryophyta</taxon>
        <taxon>Tracheophyta</taxon>
        <taxon>Spermatophyta</taxon>
        <taxon>Magnoliopsida</taxon>
        <taxon>eudicotyledons</taxon>
        <taxon>Gunneridae</taxon>
        <taxon>Pentapetalae</taxon>
        <taxon>rosids</taxon>
        <taxon>fabids</taxon>
        <taxon>Rosales</taxon>
        <taxon>Cannabaceae</taxon>
        <taxon>Cannabis</taxon>
    </lineage>
</organism>
<dbReference type="EMBL" id="UZAU01000821">
    <property type="status" value="NOT_ANNOTATED_CDS"/>
    <property type="molecule type" value="Genomic_DNA"/>
</dbReference>
<dbReference type="PANTHER" id="PTHR48449:SF1">
    <property type="entry name" value="DUF1985 DOMAIN-CONTAINING PROTEIN"/>
    <property type="match status" value="1"/>
</dbReference>
<dbReference type="Gramene" id="evm.model.10.1559">
    <property type="protein sequence ID" value="cds.evm.model.10.1559"/>
    <property type="gene ID" value="evm.TU.10.1559"/>
</dbReference>
<accession>A0A803QK51</accession>
<proteinExistence type="predicted"/>
<dbReference type="AlphaFoldDB" id="A0A803QK51"/>
<reference evidence="1" key="1">
    <citation type="submission" date="2021-03" db="UniProtKB">
        <authorList>
            <consortium name="EnsemblPlants"/>
        </authorList>
    </citation>
    <scope>IDENTIFICATION</scope>
</reference>
<evidence type="ECO:0000313" key="2">
    <source>
        <dbReference type="Proteomes" id="UP000596661"/>
    </source>
</evidence>
<evidence type="ECO:0000313" key="1">
    <source>
        <dbReference type="EnsemblPlants" id="cds.evm.model.10.1559"/>
    </source>
</evidence>
<evidence type="ECO:0008006" key="3">
    <source>
        <dbReference type="Google" id="ProtNLM"/>
    </source>
</evidence>
<sequence>MQIQSNRVFFGDWPLNLLPKLTKRKMEEKENLNRLIVEYFNGDPSMSFSQLRRVFESCIEADDVYKLGIALFAMSVLSGKEEKTIILPFMIKMAYNFEFFYEYWWGKIAFNKLIETCNKYFIDVKNHMNKKIEKRTSQKEAKYSACSYAVALHYWAYESVLELGNEFAIISCIAFP</sequence>
<keyword evidence="2" id="KW-1185">Reference proteome</keyword>
<name>A0A803QK51_CANSA</name>
<protein>
    <recommendedName>
        <fullName evidence="3">DUF1985 domain-containing protein</fullName>
    </recommendedName>
</protein>
<dbReference type="EnsemblPlants" id="evm.model.10.1559">
    <property type="protein sequence ID" value="cds.evm.model.10.1559"/>
    <property type="gene ID" value="evm.TU.10.1559"/>
</dbReference>
<dbReference type="Proteomes" id="UP000596661">
    <property type="component" value="Unassembled WGS sequence"/>
</dbReference>